<dbReference type="Proteomes" id="UP000516373">
    <property type="component" value="Chromosome"/>
</dbReference>
<dbReference type="AlphaFoldDB" id="A0A7G1NSK2"/>
<gene>
    <name evidence="2" type="ORF">GCM10017668_64270</name>
</gene>
<evidence type="ECO:0000256" key="1">
    <source>
        <dbReference type="SAM" id="MobiDB-lite"/>
    </source>
</evidence>
<dbReference type="KEGG" id="stui:GCM10017668_64270"/>
<protein>
    <submittedName>
        <fullName evidence="2">Uncharacterized protein</fullName>
    </submittedName>
</protein>
<name>A0A7G1NSK2_9ACTN</name>
<dbReference type="RefSeq" id="WP_190903886.1">
    <property type="nucleotide sequence ID" value="NZ_AP023439.1"/>
</dbReference>
<accession>A0A7G1NSK2</accession>
<feature type="region of interest" description="Disordered" evidence="1">
    <location>
        <begin position="1"/>
        <end position="51"/>
    </location>
</feature>
<evidence type="ECO:0000313" key="2">
    <source>
        <dbReference type="EMBL" id="BCL24584.1"/>
    </source>
</evidence>
<evidence type="ECO:0000313" key="3">
    <source>
        <dbReference type="Proteomes" id="UP000516373"/>
    </source>
</evidence>
<dbReference type="EMBL" id="AP023439">
    <property type="protein sequence ID" value="BCL24584.1"/>
    <property type="molecule type" value="Genomic_DNA"/>
</dbReference>
<sequence>MGTIRVGRPQAKPDTPGHVAGMHEGNKGPRERQKGHHEDGTADARRSTGIHWKRHDVLLAEAMPNIPPG</sequence>
<organism evidence="2 3">
    <name type="scientific">Streptomyces tuirus</name>
    <dbReference type="NCBI Taxonomy" id="68278"/>
    <lineage>
        <taxon>Bacteria</taxon>
        <taxon>Bacillati</taxon>
        <taxon>Actinomycetota</taxon>
        <taxon>Actinomycetes</taxon>
        <taxon>Kitasatosporales</taxon>
        <taxon>Streptomycetaceae</taxon>
        <taxon>Streptomyces</taxon>
    </lineage>
</organism>
<proteinExistence type="predicted"/>
<feature type="compositionally biased region" description="Basic and acidic residues" evidence="1">
    <location>
        <begin position="24"/>
        <end position="46"/>
    </location>
</feature>
<reference evidence="2 3" key="1">
    <citation type="journal article" date="2014" name="Int. J. Syst. Evol. Microbiol.">
        <title>Complete genome sequence of Corynebacterium casei LMG S-19264T (=DSM 44701T), isolated from a smear-ripened cheese.</title>
        <authorList>
            <consortium name="US DOE Joint Genome Institute (JGI-PGF)"/>
            <person name="Walter F."/>
            <person name="Albersmeier A."/>
            <person name="Kalinowski J."/>
            <person name="Ruckert C."/>
        </authorList>
    </citation>
    <scope>NUCLEOTIDE SEQUENCE [LARGE SCALE GENOMIC DNA]</scope>
    <source>
        <strain evidence="2 3">JCM 4255</strain>
    </source>
</reference>